<keyword evidence="1" id="KW-0732">Signal</keyword>
<dbReference type="InterPro" id="IPR052022">
    <property type="entry name" value="26kDa_periplasmic_antigen"/>
</dbReference>
<evidence type="ECO:0000256" key="1">
    <source>
        <dbReference type="SAM" id="SignalP"/>
    </source>
</evidence>
<dbReference type="InterPro" id="IPR007497">
    <property type="entry name" value="SIMPL/DUF541"/>
</dbReference>
<dbReference type="GO" id="GO:0006974">
    <property type="term" value="P:DNA damage response"/>
    <property type="evidence" value="ECO:0007669"/>
    <property type="project" value="TreeGrafter"/>
</dbReference>
<protein>
    <submittedName>
        <fullName evidence="2">Oxidative stress defense protein</fullName>
    </submittedName>
</protein>
<dbReference type="Pfam" id="PF04402">
    <property type="entry name" value="SIMPL"/>
    <property type="match status" value="1"/>
</dbReference>
<sequence length="235" mass="26025">MTTYQQKLILLSAVLLSFLPATGNSTELNLPHIQTVGTSTVEVKADMATMYVSVSVHQSTAKQAKTESDKAVVALSKKLKKAGIKDKDIDSANVTVQPEYHYPQNQAPEMIGYKATRTVSVVVHNLNTLNTLLDSSIASGMNQINYIEYSSSQMDKYQEQARMAAIRDAQSKAKSLAKGFGEKLGRVWEINYSGNGYQDSMPRQAMMYSEKSTGKTYENKTITINDRVDVTYTLK</sequence>
<proteinExistence type="predicted"/>
<organism evidence="2 3">
    <name type="scientific">Parashewanella curva</name>
    <dbReference type="NCBI Taxonomy" id="2338552"/>
    <lineage>
        <taxon>Bacteria</taxon>
        <taxon>Pseudomonadati</taxon>
        <taxon>Pseudomonadota</taxon>
        <taxon>Gammaproteobacteria</taxon>
        <taxon>Alteromonadales</taxon>
        <taxon>Shewanellaceae</taxon>
        <taxon>Parashewanella</taxon>
    </lineage>
</organism>
<name>A0A3L8PUM7_9GAMM</name>
<keyword evidence="3" id="KW-1185">Reference proteome</keyword>
<dbReference type="Gene3D" id="3.30.110.170">
    <property type="entry name" value="Protein of unknown function (DUF541), domain 1"/>
    <property type="match status" value="1"/>
</dbReference>
<accession>A0A3L8PUM7</accession>
<reference evidence="2 3" key="1">
    <citation type="submission" date="2018-09" db="EMBL/GenBank/DDBJ databases">
        <title>Phylogeny of the Shewanellaceae, and recommendation for two new genera, Pseudoshewanella and Parashewanella.</title>
        <authorList>
            <person name="Wang G."/>
        </authorList>
    </citation>
    <scope>NUCLEOTIDE SEQUENCE [LARGE SCALE GENOMIC DNA]</scope>
    <source>
        <strain evidence="2 3">C51</strain>
    </source>
</reference>
<evidence type="ECO:0000313" key="2">
    <source>
        <dbReference type="EMBL" id="RLV59111.1"/>
    </source>
</evidence>
<dbReference type="PANTHER" id="PTHR34387:SF1">
    <property type="entry name" value="PERIPLASMIC IMMUNOGENIC PROTEIN"/>
    <property type="match status" value="1"/>
</dbReference>
<dbReference type="Gene3D" id="3.30.70.2970">
    <property type="entry name" value="Protein of unknown function (DUF541), domain 2"/>
    <property type="match status" value="1"/>
</dbReference>
<dbReference type="PANTHER" id="PTHR34387">
    <property type="entry name" value="SLR1258 PROTEIN"/>
    <property type="match status" value="1"/>
</dbReference>
<dbReference type="AlphaFoldDB" id="A0A3L8PUM7"/>
<dbReference type="NCBIfam" id="NF008299">
    <property type="entry name" value="PRK11087.1"/>
    <property type="match status" value="1"/>
</dbReference>
<evidence type="ECO:0000313" key="3">
    <source>
        <dbReference type="Proteomes" id="UP000281474"/>
    </source>
</evidence>
<feature type="chain" id="PRO_5018090225" evidence="1">
    <location>
        <begin position="24"/>
        <end position="235"/>
    </location>
</feature>
<comment type="caution">
    <text evidence="2">The sequence shown here is derived from an EMBL/GenBank/DDBJ whole genome shotgun (WGS) entry which is preliminary data.</text>
</comment>
<dbReference type="Proteomes" id="UP000281474">
    <property type="component" value="Unassembled WGS sequence"/>
</dbReference>
<feature type="signal peptide" evidence="1">
    <location>
        <begin position="1"/>
        <end position="23"/>
    </location>
</feature>
<dbReference type="EMBL" id="QZEI01000044">
    <property type="protein sequence ID" value="RLV59111.1"/>
    <property type="molecule type" value="Genomic_DNA"/>
</dbReference>
<dbReference type="RefSeq" id="WP_121839613.1">
    <property type="nucleotide sequence ID" value="NZ_ML014793.1"/>
</dbReference>
<gene>
    <name evidence="2" type="ORF">D5018_13965</name>
</gene>
<dbReference type="OrthoDB" id="5985609at2"/>